<sequence>MIGLITSLFSEGVGYFKRKQEAKHKAQERDDQLEQAKLDAQIKRLQSGDDSAAKLDELSIKQRGWKDEYLLILTTLPLGLSFIPDWAHIVDAGFAALDGVPEYYWYALGMIYVDTFGFRRMVRVAFEHWLQKRFGGVNG</sequence>
<dbReference type="AlphaFoldDB" id="A0A0H3ZMQ2"/>
<name>A0A0H3ZMQ2_9GAMM</name>
<protein>
    <submittedName>
        <fullName evidence="1">Uncharacterized protein</fullName>
    </submittedName>
</protein>
<reference evidence="1" key="1">
    <citation type="journal article" date="2015" name="MBio">
        <title>Eco-Evolutionary Dynamics of Episomes among Ecologically Cohesive Bacterial Populations.</title>
        <authorList>
            <person name="Xue H."/>
            <person name="Cordero O.X."/>
            <person name="Camas F.M."/>
            <person name="Trimble W."/>
            <person name="Meyer F."/>
            <person name="Guglielmini J."/>
            <person name="Rocha E.P."/>
            <person name="Polz M.F."/>
        </authorList>
    </citation>
    <scope>NUCLEOTIDE SEQUENCE</scope>
    <source>
        <strain evidence="1">FF_472</strain>
    </source>
</reference>
<evidence type="ECO:0000313" key="1">
    <source>
        <dbReference type="EMBL" id="AKN37445.1"/>
    </source>
</evidence>
<accession>A0A0H3ZMQ2</accession>
<proteinExistence type="predicted"/>
<dbReference type="EMBL" id="KP795537">
    <property type="protein sequence ID" value="AKN37445.1"/>
    <property type="molecule type" value="Genomic_DNA"/>
</dbReference>
<organism evidence="1">
    <name type="scientific">Enterovibrio norvegicus</name>
    <dbReference type="NCBI Taxonomy" id="188144"/>
    <lineage>
        <taxon>Bacteria</taxon>
        <taxon>Pseudomonadati</taxon>
        <taxon>Pseudomonadota</taxon>
        <taxon>Gammaproteobacteria</taxon>
        <taxon>Vibrionales</taxon>
        <taxon>Vibrionaceae</taxon>
        <taxon>Enterovibrio</taxon>
    </lineage>
</organism>